<reference evidence="1" key="1">
    <citation type="journal article" date="2021" name="Nat. Commun.">
        <title>Genetic determinants of endophytism in the Arabidopsis root mycobiome.</title>
        <authorList>
            <person name="Mesny F."/>
            <person name="Miyauchi S."/>
            <person name="Thiergart T."/>
            <person name="Pickel B."/>
            <person name="Atanasova L."/>
            <person name="Karlsson M."/>
            <person name="Huettel B."/>
            <person name="Barry K.W."/>
            <person name="Haridas S."/>
            <person name="Chen C."/>
            <person name="Bauer D."/>
            <person name="Andreopoulos W."/>
            <person name="Pangilinan J."/>
            <person name="LaButti K."/>
            <person name="Riley R."/>
            <person name="Lipzen A."/>
            <person name="Clum A."/>
            <person name="Drula E."/>
            <person name="Henrissat B."/>
            <person name="Kohler A."/>
            <person name="Grigoriev I.V."/>
            <person name="Martin F.M."/>
            <person name="Hacquard S."/>
        </authorList>
    </citation>
    <scope>NUCLEOTIDE SEQUENCE</scope>
    <source>
        <strain evidence="1">MPI-CAGE-CH-0230</strain>
    </source>
</reference>
<gene>
    <name evidence="1" type="ORF">B0I36DRAFT_56897</name>
</gene>
<dbReference type="GeneID" id="70192582"/>
<dbReference type="Proteomes" id="UP000756346">
    <property type="component" value="Unassembled WGS sequence"/>
</dbReference>
<dbReference type="Pfam" id="PF23397">
    <property type="entry name" value="DUF7104"/>
    <property type="match status" value="4"/>
</dbReference>
<dbReference type="EMBL" id="JAGTJQ010000016">
    <property type="protein sequence ID" value="KAH7010882.1"/>
    <property type="molecule type" value="Genomic_DNA"/>
</dbReference>
<evidence type="ECO:0000313" key="1">
    <source>
        <dbReference type="EMBL" id="KAH7010882.1"/>
    </source>
</evidence>
<protein>
    <submittedName>
        <fullName evidence="1">Uncharacterized protein</fullName>
    </submittedName>
</protein>
<sequence>MPKINWSALQSLFLDDCHSHVLFLLDCCFAASSVLSTDGASTVEAIVASGFESVAPLREKDSFTTFLTAALKESRNEEQPVFVGRLCSRISAKLNRTERISEREGGRRVTPFHIDFANTPERIVIGTLPDGAETPASTEEKHQLATPLRTVLEEAPESQYQPNPEKAKLHTNTLPDLSAKHHAKPTSDPPIKANAPSTSIFPSRLVQHASQHTSQHVAQAASRLNRGGEVRITQEVVTAVAGNQECGREIIAILLEQRGDEFKITQEVVTAAAGNQGCGRAIIAILLEQRGDEFKITQEVVTAAAGNQGCGRAIIAILLEQRGDEFKITQEVVTAAAGNQGCGRAIMAILLKGGLRFRKNRVSLCR</sequence>
<name>A0A9P8XQA6_9PEZI</name>
<proteinExistence type="predicted"/>
<dbReference type="RefSeq" id="XP_046004367.1">
    <property type="nucleotide sequence ID" value="XM_046163036.1"/>
</dbReference>
<dbReference type="InterPro" id="IPR055530">
    <property type="entry name" value="DUF7104"/>
</dbReference>
<evidence type="ECO:0000313" key="2">
    <source>
        <dbReference type="Proteomes" id="UP000756346"/>
    </source>
</evidence>
<dbReference type="OrthoDB" id="7464126at2759"/>
<dbReference type="AlphaFoldDB" id="A0A9P8XQA6"/>
<dbReference type="Gene3D" id="1.20.5.340">
    <property type="match status" value="2"/>
</dbReference>
<comment type="caution">
    <text evidence="1">The sequence shown here is derived from an EMBL/GenBank/DDBJ whole genome shotgun (WGS) entry which is preliminary data.</text>
</comment>
<keyword evidence="2" id="KW-1185">Reference proteome</keyword>
<accession>A0A9P8XQA6</accession>
<organism evidence="1 2">
    <name type="scientific">Microdochium trichocladiopsis</name>
    <dbReference type="NCBI Taxonomy" id="1682393"/>
    <lineage>
        <taxon>Eukaryota</taxon>
        <taxon>Fungi</taxon>
        <taxon>Dikarya</taxon>
        <taxon>Ascomycota</taxon>
        <taxon>Pezizomycotina</taxon>
        <taxon>Sordariomycetes</taxon>
        <taxon>Xylariomycetidae</taxon>
        <taxon>Xylariales</taxon>
        <taxon>Microdochiaceae</taxon>
        <taxon>Microdochium</taxon>
    </lineage>
</organism>